<sequence length="480" mass="56934">MKNYVLIALVLTLVSCGDDDDETYFGGEIVNPKTNSVVLFKDGSPVDTAKLDSRNRFLFKFSSLESGLYYFYNQPEYQYIILEQGDSLLLRLNTYDFHESLVYSGKGAEKNNVLIAQFLQDKKDKQFIRRNLVELSPDGFKLRIDSMYASKLEKLDRFFENYHSTEITEDILINDAGYRLFRYAEIYPYLHYKYTNERSKKVPDNFYSFRELLDSKDDRYAHFDPYLRYLKLYVSGKAYDLAADIHKNYSAYEIIQSNEYHNEKLKIIEDQLKNYPLSKNKLLRNAAYTFYLDERRDASYDETYLENFKSYVSDTTAIFKEINEIHENLDNLKKGKRVKSINFINFSGNTINIQDTNHDKLTVYYFWARHQNNHFKDILNRVHVLEDKYPKINFVGINKDLNQDDWKKTLATYRLNPDNQYRINNYDSVSRKLMLSKMNKVLIINKDEIIVDAFADIYATNFETLLSSYRGNYYSRTSKN</sequence>
<dbReference type="OrthoDB" id="1146847at2"/>
<dbReference type="InterPro" id="IPR012336">
    <property type="entry name" value="Thioredoxin-like_fold"/>
</dbReference>
<evidence type="ECO:0000313" key="3">
    <source>
        <dbReference type="Proteomes" id="UP000199138"/>
    </source>
</evidence>
<gene>
    <name evidence="2" type="ORF">SAMN05216480_106118</name>
</gene>
<dbReference type="Proteomes" id="UP000199138">
    <property type="component" value="Unassembled WGS sequence"/>
</dbReference>
<dbReference type="InterPro" id="IPR036249">
    <property type="entry name" value="Thioredoxin-like_sf"/>
</dbReference>
<name>A0A1I7GZ18_9FLAO</name>
<dbReference type="SUPFAM" id="SSF52833">
    <property type="entry name" value="Thioredoxin-like"/>
    <property type="match status" value="1"/>
</dbReference>
<protein>
    <recommendedName>
        <fullName evidence="1">Thioredoxin-like fold domain-containing protein</fullName>
    </recommendedName>
</protein>
<evidence type="ECO:0000313" key="2">
    <source>
        <dbReference type="EMBL" id="SFU53704.1"/>
    </source>
</evidence>
<evidence type="ECO:0000259" key="1">
    <source>
        <dbReference type="Pfam" id="PF13905"/>
    </source>
</evidence>
<proteinExistence type="predicted"/>
<dbReference type="Pfam" id="PF13905">
    <property type="entry name" value="Thioredoxin_8"/>
    <property type="match status" value="1"/>
</dbReference>
<dbReference type="Gene3D" id="3.40.30.10">
    <property type="entry name" value="Glutaredoxin"/>
    <property type="match status" value="1"/>
</dbReference>
<organism evidence="2 3">
    <name type="scientific">Pustulibacterium marinum</name>
    <dbReference type="NCBI Taxonomy" id="1224947"/>
    <lineage>
        <taxon>Bacteria</taxon>
        <taxon>Pseudomonadati</taxon>
        <taxon>Bacteroidota</taxon>
        <taxon>Flavobacteriia</taxon>
        <taxon>Flavobacteriales</taxon>
        <taxon>Flavobacteriaceae</taxon>
        <taxon>Pustulibacterium</taxon>
    </lineage>
</organism>
<dbReference type="EMBL" id="FPBK01000006">
    <property type="protein sequence ID" value="SFU53704.1"/>
    <property type="molecule type" value="Genomic_DNA"/>
</dbReference>
<dbReference type="STRING" id="1224947.SAMN05216480_106118"/>
<dbReference type="RefSeq" id="WP_093025013.1">
    <property type="nucleotide sequence ID" value="NZ_FPBK01000006.1"/>
</dbReference>
<dbReference type="AlphaFoldDB" id="A0A1I7GZ18"/>
<dbReference type="PROSITE" id="PS51257">
    <property type="entry name" value="PROKAR_LIPOPROTEIN"/>
    <property type="match status" value="1"/>
</dbReference>
<feature type="domain" description="Thioredoxin-like fold" evidence="1">
    <location>
        <begin position="359"/>
        <end position="448"/>
    </location>
</feature>
<keyword evidence="3" id="KW-1185">Reference proteome</keyword>
<accession>A0A1I7GZ18</accession>
<reference evidence="2 3" key="1">
    <citation type="submission" date="2016-10" db="EMBL/GenBank/DDBJ databases">
        <authorList>
            <person name="de Groot N.N."/>
        </authorList>
    </citation>
    <scope>NUCLEOTIDE SEQUENCE [LARGE SCALE GENOMIC DNA]</scope>
    <source>
        <strain evidence="2 3">CGMCC 1.12333</strain>
    </source>
</reference>